<name>A0AAN1WFR6_9GAMM</name>
<proteinExistence type="predicted"/>
<reference evidence="1 2" key="1">
    <citation type="journal article" date="2022" name="IScience">
        <title>An ultrasensitive nanofiber-based assay for enzymatic hydrolysis and deep-sea microbial degradation of cellulose.</title>
        <authorList>
            <person name="Tsudome M."/>
            <person name="Tachioka M."/>
            <person name="Miyazaki M."/>
            <person name="Uchimura K."/>
            <person name="Tsuda M."/>
            <person name="Takaki Y."/>
            <person name="Deguchi S."/>
        </authorList>
    </citation>
    <scope>NUCLEOTIDE SEQUENCE [LARGE SCALE GENOMIC DNA]</scope>
    <source>
        <strain evidence="1 2">GE09</strain>
    </source>
</reference>
<sequence length="154" mass="17672">MTQPNTESKFWWRQGLDALNSDQWEQLCDGCGLCCLHKLEDEETGEYHYTSLACDLLNTTSCECGDYENRTERVPECLKLTQQNYHQALPWLPNSCAYKRVAQGLDLPRWHHLRAGGKALMHKHGLSVSGKVQHAAGIDEDDYQEYVLQWVDGE</sequence>
<organism evidence="1 2">
    <name type="scientific">Marinagarivorans cellulosilyticus</name>
    <dbReference type="NCBI Taxonomy" id="2721545"/>
    <lineage>
        <taxon>Bacteria</taxon>
        <taxon>Pseudomonadati</taxon>
        <taxon>Pseudomonadota</taxon>
        <taxon>Gammaproteobacteria</taxon>
        <taxon>Cellvibrionales</taxon>
        <taxon>Cellvibrionaceae</taxon>
        <taxon>Marinagarivorans</taxon>
    </lineage>
</organism>
<dbReference type="InterPro" id="IPR008228">
    <property type="entry name" value="UCP006173"/>
</dbReference>
<dbReference type="PANTHER" id="PTHR37421:SF1">
    <property type="entry name" value="UPF0260 PROTEIN YCGN"/>
    <property type="match status" value="1"/>
</dbReference>
<protein>
    <submittedName>
        <fullName evidence="1">Uncharacterized protein</fullName>
    </submittedName>
</protein>
<dbReference type="KEGG" id="marq:MARGE09_P0977"/>
<dbReference type="Pfam" id="PF03692">
    <property type="entry name" value="CxxCxxCC"/>
    <property type="match status" value="1"/>
</dbReference>
<gene>
    <name evidence="1" type="ORF">MARGE09_P0977</name>
</gene>
<keyword evidence="2" id="KW-1185">Reference proteome</keyword>
<dbReference type="NCBIfam" id="NF003501">
    <property type="entry name" value="PRK05170.1-5"/>
    <property type="match status" value="1"/>
</dbReference>
<dbReference type="RefSeq" id="WP_236986262.1">
    <property type="nucleotide sequence ID" value="NZ_AP023086.1"/>
</dbReference>
<evidence type="ECO:0000313" key="1">
    <source>
        <dbReference type="EMBL" id="BCD96777.1"/>
    </source>
</evidence>
<dbReference type="EMBL" id="AP023086">
    <property type="protein sequence ID" value="BCD96777.1"/>
    <property type="molecule type" value="Genomic_DNA"/>
</dbReference>
<dbReference type="InterPro" id="IPR005358">
    <property type="entry name" value="Puta_zinc/iron-chelating_dom"/>
</dbReference>
<dbReference type="Proteomes" id="UP001320119">
    <property type="component" value="Chromosome"/>
</dbReference>
<dbReference type="AlphaFoldDB" id="A0AAN1WFR6"/>
<dbReference type="PIRSF" id="PIRSF006173">
    <property type="entry name" value="UCP006173"/>
    <property type="match status" value="1"/>
</dbReference>
<accession>A0AAN1WFR6</accession>
<dbReference type="PANTHER" id="PTHR37421">
    <property type="entry name" value="UPF0260 PROTEIN YCGN"/>
    <property type="match status" value="1"/>
</dbReference>
<evidence type="ECO:0000313" key="2">
    <source>
        <dbReference type="Proteomes" id="UP001320119"/>
    </source>
</evidence>